<dbReference type="PROSITE" id="PS51125">
    <property type="entry name" value="NHL"/>
    <property type="match status" value="2"/>
</dbReference>
<feature type="domain" description="C2H2-type" evidence="4">
    <location>
        <begin position="135"/>
        <end position="158"/>
    </location>
</feature>
<dbReference type="Pfam" id="PF01436">
    <property type="entry name" value="NHL"/>
    <property type="match status" value="1"/>
</dbReference>
<feature type="compositionally biased region" description="Basic residues" evidence="3">
    <location>
        <begin position="254"/>
        <end position="264"/>
    </location>
</feature>
<sequence length="718" mass="80460">METVSRPRKRRIGLVMEDDDLSWSFQPETKKICTGDDSPDDDVVCNIVVKQMPPEQAGEIIPDAAIDEFQCQILGCRKYVNSIADFETHYNAVHRNVCAVCKKSLPSAYLLDIHLLEWHDSLFELMSEKQHMYQCLLEICPDTFRNAHNRRRHMVKVHKYPPSFKFDKPRKKDSNAHDDKAGAKKEPSSHAKSEDTKTDDAMDTAAPPEAAAMDAAPGVTSGTAHPAGTTHRQYKLPRQICFGRGAPRGFEHTRYKKPPKKQGGKKPAEKQKHQEKPAPEAVQPEEQMEQVFTMESLPEFTEDLRQRPRTVAVGRRDWGEPGPPSMLFDRAARAHSCRAPWAQDRTAVRNMELSYIWSSMSLTRPPSSTFGGPPPTRAAAGGRRLSRLSKMSSSSVMKPKTPSKLLYESDATTTSETGKVYWPRGLTVSQTGDIFVADTANHRIQVYTPCAIHKASFGSFGTGTGQFDQPSAVAMCGDHHIAVADMKNKRVQVLSENGRPKCMFHTQWEPHSIVCDPDRNIIVANSNNEIEVYFPDGELYTTFKVNERLPFRSYQWPLFVTQNTRNEIVVSDPVTQLVKFYDYDGDLQSEFKPTVRQGVGVRVIPRGIFCDRVDNIFLVDGLNHTVNYYSDNGWHLEQMLTSAHELGTPQAVALTPEKHLVVTECSVNGSHCVKIFRGFSCECHKSRPGSVKRKSAGLQPAKSAPAAMISMSISAIRE</sequence>
<accession>A0A8J9ZU88</accession>
<evidence type="ECO:0000313" key="6">
    <source>
        <dbReference type="Proteomes" id="UP000838412"/>
    </source>
</evidence>
<feature type="compositionally biased region" description="Low complexity" evidence="3">
    <location>
        <begin position="203"/>
        <end position="217"/>
    </location>
</feature>
<dbReference type="SMART" id="SM00355">
    <property type="entry name" value="ZnF_C2H2"/>
    <property type="match status" value="3"/>
</dbReference>
<evidence type="ECO:0000256" key="1">
    <source>
        <dbReference type="ARBA" id="ARBA00022737"/>
    </source>
</evidence>
<gene>
    <name evidence="5" type="primary">ZNF511</name>
    <name evidence="5" type="ORF">BLAG_LOCUS17402</name>
</gene>
<reference evidence="5" key="1">
    <citation type="submission" date="2022-01" db="EMBL/GenBank/DDBJ databases">
        <authorList>
            <person name="Braso-Vives M."/>
        </authorList>
    </citation>
    <scope>NUCLEOTIDE SEQUENCE</scope>
</reference>
<keyword evidence="1" id="KW-0677">Repeat</keyword>
<feature type="repeat" description="NHL" evidence="2">
    <location>
        <begin position="415"/>
        <end position="450"/>
    </location>
</feature>
<feature type="region of interest" description="Disordered" evidence="3">
    <location>
        <begin position="364"/>
        <end position="383"/>
    </location>
</feature>
<dbReference type="InterPro" id="IPR001258">
    <property type="entry name" value="NHL_repeat"/>
</dbReference>
<dbReference type="InterPro" id="IPR011042">
    <property type="entry name" value="6-blade_b-propeller_TolB-like"/>
</dbReference>
<protein>
    <submittedName>
        <fullName evidence="5">ZNF511 protein</fullName>
    </submittedName>
</protein>
<dbReference type="Gene3D" id="3.30.160.60">
    <property type="entry name" value="Classic Zinc Finger"/>
    <property type="match status" value="1"/>
</dbReference>
<dbReference type="PANTHER" id="PTHR21354">
    <property type="entry name" value="ZINC FINGER PROTEIN 511"/>
    <property type="match status" value="1"/>
</dbReference>
<keyword evidence="6" id="KW-1185">Reference proteome</keyword>
<dbReference type="EMBL" id="OV696689">
    <property type="protein sequence ID" value="CAH1262254.1"/>
    <property type="molecule type" value="Genomic_DNA"/>
</dbReference>
<dbReference type="PANTHER" id="PTHR21354:SF0">
    <property type="entry name" value="ZINC FINGER PROTEIN 511"/>
    <property type="match status" value="1"/>
</dbReference>
<organism evidence="5 6">
    <name type="scientific">Branchiostoma lanceolatum</name>
    <name type="common">Common lancelet</name>
    <name type="synonym">Amphioxus lanceolatum</name>
    <dbReference type="NCBI Taxonomy" id="7740"/>
    <lineage>
        <taxon>Eukaryota</taxon>
        <taxon>Metazoa</taxon>
        <taxon>Chordata</taxon>
        <taxon>Cephalochordata</taxon>
        <taxon>Leptocardii</taxon>
        <taxon>Amphioxiformes</taxon>
        <taxon>Branchiostomatidae</taxon>
        <taxon>Branchiostoma</taxon>
    </lineage>
</organism>
<feature type="compositionally biased region" description="Basic and acidic residues" evidence="3">
    <location>
        <begin position="266"/>
        <end position="278"/>
    </location>
</feature>
<feature type="repeat" description="NHL" evidence="2">
    <location>
        <begin position="454"/>
        <end position="497"/>
    </location>
</feature>
<dbReference type="SUPFAM" id="SSF101898">
    <property type="entry name" value="NHL repeat"/>
    <property type="match status" value="1"/>
</dbReference>
<evidence type="ECO:0000256" key="2">
    <source>
        <dbReference type="PROSITE-ProRule" id="PRU00504"/>
    </source>
</evidence>
<proteinExistence type="predicted"/>
<feature type="region of interest" description="Disordered" evidence="3">
    <location>
        <begin position="158"/>
        <end position="286"/>
    </location>
</feature>
<dbReference type="Proteomes" id="UP000838412">
    <property type="component" value="Chromosome 4"/>
</dbReference>
<dbReference type="AlphaFoldDB" id="A0A8J9ZU88"/>
<dbReference type="OrthoDB" id="342730at2759"/>
<dbReference type="InterPro" id="IPR013087">
    <property type="entry name" value="Znf_C2H2_type"/>
</dbReference>
<evidence type="ECO:0000313" key="5">
    <source>
        <dbReference type="EMBL" id="CAH1262254.1"/>
    </source>
</evidence>
<evidence type="ECO:0000256" key="3">
    <source>
        <dbReference type="SAM" id="MobiDB-lite"/>
    </source>
</evidence>
<dbReference type="InterPro" id="IPR039258">
    <property type="entry name" value="ZNF511"/>
</dbReference>
<dbReference type="Gene3D" id="2.120.10.30">
    <property type="entry name" value="TolB, C-terminal domain"/>
    <property type="match status" value="1"/>
</dbReference>
<feature type="compositionally biased region" description="Basic and acidic residues" evidence="3">
    <location>
        <begin position="165"/>
        <end position="200"/>
    </location>
</feature>
<evidence type="ECO:0000259" key="4">
    <source>
        <dbReference type="PROSITE" id="PS00028"/>
    </source>
</evidence>
<feature type="domain" description="C2H2-type" evidence="4">
    <location>
        <begin position="71"/>
        <end position="94"/>
    </location>
</feature>
<name>A0A8J9ZU88_BRALA</name>
<dbReference type="PROSITE" id="PS00028">
    <property type="entry name" value="ZINC_FINGER_C2H2_1"/>
    <property type="match status" value="2"/>
</dbReference>
<dbReference type="CDD" id="cd05819">
    <property type="entry name" value="NHL"/>
    <property type="match status" value="1"/>
</dbReference>